<dbReference type="EMBL" id="JAXCGZ010008066">
    <property type="protein sequence ID" value="KAK7078020.1"/>
    <property type="molecule type" value="Genomic_DNA"/>
</dbReference>
<dbReference type="Proteomes" id="UP001381693">
    <property type="component" value="Unassembled WGS sequence"/>
</dbReference>
<evidence type="ECO:0000313" key="3">
    <source>
        <dbReference type="Proteomes" id="UP001381693"/>
    </source>
</evidence>
<dbReference type="AlphaFoldDB" id="A0AAN8XF79"/>
<keyword evidence="3" id="KW-1185">Reference proteome</keyword>
<evidence type="ECO:0000256" key="1">
    <source>
        <dbReference type="SAM" id="MobiDB-lite"/>
    </source>
</evidence>
<feature type="compositionally biased region" description="Basic and acidic residues" evidence="1">
    <location>
        <begin position="16"/>
        <end position="35"/>
    </location>
</feature>
<feature type="compositionally biased region" description="Polar residues" evidence="1">
    <location>
        <begin position="1"/>
        <end position="13"/>
    </location>
</feature>
<gene>
    <name evidence="2" type="ORF">SK128_025094</name>
</gene>
<organism evidence="2 3">
    <name type="scientific">Halocaridina rubra</name>
    <name type="common">Hawaiian red shrimp</name>
    <dbReference type="NCBI Taxonomy" id="373956"/>
    <lineage>
        <taxon>Eukaryota</taxon>
        <taxon>Metazoa</taxon>
        <taxon>Ecdysozoa</taxon>
        <taxon>Arthropoda</taxon>
        <taxon>Crustacea</taxon>
        <taxon>Multicrustacea</taxon>
        <taxon>Malacostraca</taxon>
        <taxon>Eumalacostraca</taxon>
        <taxon>Eucarida</taxon>
        <taxon>Decapoda</taxon>
        <taxon>Pleocyemata</taxon>
        <taxon>Caridea</taxon>
        <taxon>Atyoidea</taxon>
        <taxon>Atyidae</taxon>
        <taxon>Halocaridina</taxon>
    </lineage>
</organism>
<name>A0AAN8XF79_HALRR</name>
<feature type="region of interest" description="Disordered" evidence="1">
    <location>
        <begin position="1"/>
        <end position="36"/>
    </location>
</feature>
<sequence length="58" mass="6630">DFESVYNTFSEAATENVKRSTKDGDQSHSEDETRLRQPLTTFFSSYNGQNQCQPNPLI</sequence>
<evidence type="ECO:0000313" key="2">
    <source>
        <dbReference type="EMBL" id="KAK7078020.1"/>
    </source>
</evidence>
<feature type="non-terminal residue" evidence="2">
    <location>
        <position position="1"/>
    </location>
</feature>
<proteinExistence type="predicted"/>
<comment type="caution">
    <text evidence="2">The sequence shown here is derived from an EMBL/GenBank/DDBJ whole genome shotgun (WGS) entry which is preliminary data.</text>
</comment>
<reference evidence="2 3" key="1">
    <citation type="submission" date="2023-11" db="EMBL/GenBank/DDBJ databases">
        <title>Halocaridina rubra genome assembly.</title>
        <authorList>
            <person name="Smith C."/>
        </authorList>
    </citation>
    <scope>NUCLEOTIDE SEQUENCE [LARGE SCALE GENOMIC DNA]</scope>
    <source>
        <strain evidence="2">EP-1</strain>
        <tissue evidence="2">Whole</tissue>
    </source>
</reference>
<accession>A0AAN8XF79</accession>
<protein>
    <submittedName>
        <fullName evidence="2">Uncharacterized protein</fullName>
    </submittedName>
</protein>